<dbReference type="Pfam" id="PF00650">
    <property type="entry name" value="CRAL_TRIO"/>
    <property type="match status" value="1"/>
</dbReference>
<dbReference type="CDD" id="cd00170">
    <property type="entry name" value="SEC14"/>
    <property type="match status" value="1"/>
</dbReference>
<evidence type="ECO:0000313" key="3">
    <source>
        <dbReference type="EnsemblPlants" id="AET6Gv20406000.4"/>
    </source>
</evidence>
<dbReference type="PROSITE" id="PS50191">
    <property type="entry name" value="CRAL_TRIO"/>
    <property type="match status" value="1"/>
</dbReference>
<dbReference type="InterPro" id="IPR001251">
    <property type="entry name" value="CRAL-TRIO_dom"/>
</dbReference>
<dbReference type="EnsemblPlants" id="AET6Gv20406000.4">
    <property type="protein sequence ID" value="AET6Gv20406000.4"/>
    <property type="gene ID" value="AET6Gv20406000"/>
</dbReference>
<dbReference type="AlphaFoldDB" id="A0A453NKV1"/>
<dbReference type="SUPFAM" id="SSF52087">
    <property type="entry name" value="CRAL/TRIO domain"/>
    <property type="match status" value="1"/>
</dbReference>
<feature type="compositionally biased region" description="Basic and acidic residues" evidence="1">
    <location>
        <begin position="10"/>
        <end position="26"/>
    </location>
</feature>
<accession>A0A453NKV1</accession>
<reference evidence="3" key="4">
    <citation type="submission" date="2019-03" db="UniProtKB">
        <authorList>
            <consortium name="EnsemblPlants"/>
        </authorList>
    </citation>
    <scope>IDENTIFICATION</scope>
</reference>
<reference evidence="3" key="3">
    <citation type="journal article" date="2017" name="Nature">
        <title>Genome sequence of the progenitor of the wheat D genome Aegilops tauschii.</title>
        <authorList>
            <person name="Luo M.C."/>
            <person name="Gu Y.Q."/>
            <person name="Puiu D."/>
            <person name="Wang H."/>
            <person name="Twardziok S.O."/>
            <person name="Deal K.R."/>
            <person name="Huo N."/>
            <person name="Zhu T."/>
            <person name="Wang L."/>
            <person name="Wang Y."/>
            <person name="McGuire P.E."/>
            <person name="Liu S."/>
            <person name="Long H."/>
            <person name="Ramasamy R.K."/>
            <person name="Rodriguez J.C."/>
            <person name="Van S.L."/>
            <person name="Yuan L."/>
            <person name="Wang Z."/>
            <person name="Xia Z."/>
            <person name="Xiao L."/>
            <person name="Anderson O.D."/>
            <person name="Ouyang S."/>
            <person name="Liang Y."/>
            <person name="Zimin A.V."/>
            <person name="Pertea G."/>
            <person name="Qi P."/>
            <person name="Bennetzen J.L."/>
            <person name="Dai X."/>
            <person name="Dawson M.W."/>
            <person name="Muller H.G."/>
            <person name="Kugler K."/>
            <person name="Rivarola-Duarte L."/>
            <person name="Spannagl M."/>
            <person name="Mayer K.F.X."/>
            <person name="Lu F.H."/>
            <person name="Bevan M.W."/>
            <person name="Leroy P."/>
            <person name="Li P."/>
            <person name="You F.M."/>
            <person name="Sun Q."/>
            <person name="Liu Z."/>
            <person name="Lyons E."/>
            <person name="Wicker T."/>
            <person name="Salzberg S.L."/>
            <person name="Devos K.M."/>
            <person name="Dvorak J."/>
        </authorList>
    </citation>
    <scope>NUCLEOTIDE SEQUENCE [LARGE SCALE GENOMIC DNA]</scope>
    <source>
        <strain evidence="3">cv. AL8/78</strain>
    </source>
</reference>
<name>A0A453NKV1_AEGTS</name>
<dbReference type="PANTHER" id="PTHR46226:SF3">
    <property type="entry name" value="OS02G0200000 PROTEIN"/>
    <property type="match status" value="1"/>
</dbReference>
<reference evidence="4" key="2">
    <citation type="journal article" date="2017" name="Nat. Plants">
        <title>The Aegilops tauschii genome reveals multiple impacts of transposons.</title>
        <authorList>
            <person name="Zhao G."/>
            <person name="Zou C."/>
            <person name="Li K."/>
            <person name="Wang K."/>
            <person name="Li T."/>
            <person name="Gao L."/>
            <person name="Zhang X."/>
            <person name="Wang H."/>
            <person name="Yang Z."/>
            <person name="Liu X."/>
            <person name="Jiang W."/>
            <person name="Mao L."/>
            <person name="Kong X."/>
            <person name="Jiao Y."/>
            <person name="Jia J."/>
        </authorList>
    </citation>
    <scope>NUCLEOTIDE SEQUENCE [LARGE SCALE GENOMIC DNA]</scope>
    <source>
        <strain evidence="4">cv. AL8/78</strain>
    </source>
</reference>
<feature type="domain" description="CRAL-TRIO" evidence="2">
    <location>
        <begin position="168"/>
        <end position="328"/>
    </location>
</feature>
<dbReference type="InterPro" id="IPR036273">
    <property type="entry name" value="CRAL/TRIO_N_dom_sf"/>
</dbReference>
<dbReference type="SUPFAM" id="SSF46938">
    <property type="entry name" value="CRAL/TRIO N-terminal domain"/>
    <property type="match status" value="1"/>
</dbReference>
<dbReference type="Pfam" id="PF03765">
    <property type="entry name" value="CRAL_TRIO_N"/>
    <property type="match status" value="1"/>
</dbReference>
<evidence type="ECO:0000313" key="4">
    <source>
        <dbReference type="Proteomes" id="UP000015105"/>
    </source>
</evidence>
<dbReference type="SMART" id="SM01100">
    <property type="entry name" value="CRAL_TRIO_N"/>
    <property type="match status" value="1"/>
</dbReference>
<proteinExistence type="predicted"/>
<dbReference type="InterPro" id="IPR036865">
    <property type="entry name" value="CRAL-TRIO_dom_sf"/>
</dbReference>
<dbReference type="Proteomes" id="UP000015105">
    <property type="component" value="Chromosome 6D"/>
</dbReference>
<reference evidence="4" key="1">
    <citation type="journal article" date="2014" name="Science">
        <title>Ancient hybridizations among the ancestral genomes of bread wheat.</title>
        <authorList>
            <consortium name="International Wheat Genome Sequencing Consortium,"/>
            <person name="Marcussen T."/>
            <person name="Sandve S.R."/>
            <person name="Heier L."/>
            <person name="Spannagl M."/>
            <person name="Pfeifer M."/>
            <person name="Jakobsen K.S."/>
            <person name="Wulff B.B."/>
            <person name="Steuernagel B."/>
            <person name="Mayer K.F."/>
            <person name="Olsen O.A."/>
        </authorList>
    </citation>
    <scope>NUCLEOTIDE SEQUENCE [LARGE SCALE GENOMIC DNA]</scope>
    <source>
        <strain evidence="4">cv. AL8/78</strain>
    </source>
</reference>
<dbReference type="PANTHER" id="PTHR46226">
    <property type="entry name" value="CRAL-TRIO DOMAIN-CONTAINING PROTEIN"/>
    <property type="match status" value="1"/>
</dbReference>
<keyword evidence="4" id="KW-1185">Reference proteome</keyword>
<dbReference type="Gramene" id="AET6Gv20406000.4">
    <property type="protein sequence ID" value="AET6Gv20406000.4"/>
    <property type="gene ID" value="AET6Gv20406000"/>
</dbReference>
<dbReference type="SMART" id="SM00516">
    <property type="entry name" value="SEC14"/>
    <property type="match status" value="1"/>
</dbReference>
<sequence length="416" mass="47103">SSVTYASPSRTEHPQEHSFRQADNHRDRRRAAAHTHKPEAAVQAKAPTGRHQELGATFQSPESLPSIRPPDRARRSLELPGRPLPRRRAMGAAAEDAVRQLGILMDQVDAPLRRTFQNVHQGHPRETMLRFLKAREWNVSKAHKMLVDSLNWRIENEIDSVLERPILPVDLYRSIRDSQLVGLSGYTKEGLPVFGIGVGQSTYDKASVHYYVQSHIQINEYRDRIILPMLTEKFGRPITTCVKVLDMTGLKLSALSQMKMLSSISTVDDLNYPEKSETYYIVNVPYIFSACWKVVKPLLQERTKKKVKVLSGCGRDELLKIMDYSALPHFCRREGSGSSKHSSSNADDCFSPDHPFHKELYELTNQQSSHKELLKMGSLHVSIPEPDPNDAKIVEVIQAEFHKMGEQNGSTNGHKV</sequence>
<evidence type="ECO:0000259" key="2">
    <source>
        <dbReference type="PROSITE" id="PS50191"/>
    </source>
</evidence>
<evidence type="ECO:0000256" key="1">
    <source>
        <dbReference type="SAM" id="MobiDB-lite"/>
    </source>
</evidence>
<dbReference type="Gene3D" id="3.40.525.10">
    <property type="entry name" value="CRAL-TRIO lipid binding domain"/>
    <property type="match status" value="1"/>
</dbReference>
<organism evidence="3 4">
    <name type="scientific">Aegilops tauschii subsp. strangulata</name>
    <name type="common">Goatgrass</name>
    <dbReference type="NCBI Taxonomy" id="200361"/>
    <lineage>
        <taxon>Eukaryota</taxon>
        <taxon>Viridiplantae</taxon>
        <taxon>Streptophyta</taxon>
        <taxon>Embryophyta</taxon>
        <taxon>Tracheophyta</taxon>
        <taxon>Spermatophyta</taxon>
        <taxon>Magnoliopsida</taxon>
        <taxon>Liliopsida</taxon>
        <taxon>Poales</taxon>
        <taxon>Poaceae</taxon>
        <taxon>BOP clade</taxon>
        <taxon>Pooideae</taxon>
        <taxon>Triticodae</taxon>
        <taxon>Triticeae</taxon>
        <taxon>Triticinae</taxon>
        <taxon>Aegilops</taxon>
    </lineage>
</organism>
<dbReference type="STRING" id="200361.A0A453NKV1"/>
<feature type="region of interest" description="Disordered" evidence="1">
    <location>
        <begin position="1"/>
        <end position="84"/>
    </location>
</feature>
<dbReference type="InterPro" id="IPR011074">
    <property type="entry name" value="CRAL/TRIO_N_dom"/>
</dbReference>
<reference evidence="3" key="5">
    <citation type="journal article" date="2021" name="G3 (Bethesda)">
        <title>Aegilops tauschii genome assembly Aet v5.0 features greater sequence contiguity and improved annotation.</title>
        <authorList>
            <person name="Wang L."/>
            <person name="Zhu T."/>
            <person name="Rodriguez J.C."/>
            <person name="Deal K.R."/>
            <person name="Dubcovsky J."/>
            <person name="McGuire P.E."/>
            <person name="Lux T."/>
            <person name="Spannagl M."/>
            <person name="Mayer K.F.X."/>
            <person name="Baldrich P."/>
            <person name="Meyers B.C."/>
            <person name="Huo N."/>
            <person name="Gu Y.Q."/>
            <person name="Zhou H."/>
            <person name="Devos K.M."/>
            <person name="Bennetzen J.L."/>
            <person name="Unver T."/>
            <person name="Budak H."/>
            <person name="Gulick P.J."/>
            <person name="Galiba G."/>
            <person name="Kalapos B."/>
            <person name="Nelson D.R."/>
            <person name="Li P."/>
            <person name="You F.M."/>
            <person name="Luo M.C."/>
            <person name="Dvorak J."/>
        </authorList>
    </citation>
    <scope>NUCLEOTIDE SEQUENCE [LARGE SCALE GENOMIC DNA]</scope>
    <source>
        <strain evidence="3">cv. AL8/78</strain>
    </source>
</reference>
<protein>
    <recommendedName>
        <fullName evidence="2">CRAL-TRIO domain-containing protein</fullName>
    </recommendedName>
</protein>